<comment type="caution">
    <text evidence="3">The sequence shown here is derived from an EMBL/GenBank/DDBJ whole genome shotgun (WGS) entry which is preliminary data.</text>
</comment>
<dbReference type="AlphaFoldDB" id="A0A8H6XK12"/>
<dbReference type="EMBL" id="JACAZI010000017">
    <property type="protein sequence ID" value="KAF7342074.1"/>
    <property type="molecule type" value="Genomic_DNA"/>
</dbReference>
<feature type="region of interest" description="Disordered" evidence="1">
    <location>
        <begin position="1"/>
        <end position="32"/>
    </location>
</feature>
<organism evidence="3 4">
    <name type="scientific">Mycena venus</name>
    <dbReference type="NCBI Taxonomy" id="2733690"/>
    <lineage>
        <taxon>Eukaryota</taxon>
        <taxon>Fungi</taxon>
        <taxon>Dikarya</taxon>
        <taxon>Basidiomycota</taxon>
        <taxon>Agaricomycotina</taxon>
        <taxon>Agaricomycetes</taxon>
        <taxon>Agaricomycetidae</taxon>
        <taxon>Agaricales</taxon>
        <taxon>Marasmiineae</taxon>
        <taxon>Mycenaceae</taxon>
        <taxon>Mycena</taxon>
    </lineage>
</organism>
<dbReference type="Proteomes" id="UP000620124">
    <property type="component" value="Unassembled WGS sequence"/>
</dbReference>
<evidence type="ECO:0000313" key="3">
    <source>
        <dbReference type="EMBL" id="KAF7342074.1"/>
    </source>
</evidence>
<evidence type="ECO:0000256" key="2">
    <source>
        <dbReference type="SAM" id="Phobius"/>
    </source>
</evidence>
<keyword evidence="2" id="KW-0472">Membrane</keyword>
<evidence type="ECO:0000256" key="1">
    <source>
        <dbReference type="SAM" id="MobiDB-lite"/>
    </source>
</evidence>
<reference evidence="3" key="1">
    <citation type="submission" date="2020-05" db="EMBL/GenBank/DDBJ databases">
        <title>Mycena genomes resolve the evolution of fungal bioluminescence.</title>
        <authorList>
            <person name="Tsai I.J."/>
        </authorList>
    </citation>
    <scope>NUCLEOTIDE SEQUENCE</scope>
    <source>
        <strain evidence="3">CCC161011</strain>
    </source>
</reference>
<feature type="transmembrane region" description="Helical" evidence="2">
    <location>
        <begin position="171"/>
        <end position="190"/>
    </location>
</feature>
<evidence type="ECO:0008006" key="5">
    <source>
        <dbReference type="Google" id="ProtNLM"/>
    </source>
</evidence>
<keyword evidence="2" id="KW-0812">Transmembrane</keyword>
<name>A0A8H6XK12_9AGAR</name>
<feature type="transmembrane region" description="Helical" evidence="2">
    <location>
        <begin position="110"/>
        <end position="129"/>
    </location>
</feature>
<dbReference type="OrthoDB" id="3265172at2759"/>
<gene>
    <name evidence="3" type="ORF">MVEN_01794700</name>
</gene>
<proteinExistence type="predicted"/>
<keyword evidence="4" id="KW-1185">Reference proteome</keyword>
<feature type="compositionally biased region" description="Polar residues" evidence="1">
    <location>
        <begin position="9"/>
        <end position="18"/>
    </location>
</feature>
<accession>A0A8H6XK12</accession>
<sequence length="194" mass="21559">MNRLRKTSESPQKATASTGRALGPNAAVTVRPPLQVNPPRAALSETYKAALQPHTSSEQYWAARALTAETLLAARLEHHRELRSLSYAEETKRARERAAHDARHAKLERLVLALLAMLVLFVLALLHLAHKSASAATSRQRKPPSHFTIPILSPFTSVVEHETSVIGSKTLAVFAFAFAGLAYFIFRHWLARRR</sequence>
<protein>
    <recommendedName>
        <fullName evidence="5">Transmembrane protein</fullName>
    </recommendedName>
</protein>
<evidence type="ECO:0000313" key="4">
    <source>
        <dbReference type="Proteomes" id="UP000620124"/>
    </source>
</evidence>
<keyword evidence="2" id="KW-1133">Transmembrane helix</keyword>